<name>A0ABN3VKU9_9PSEU</name>
<keyword evidence="2" id="KW-0812">Transmembrane</keyword>
<comment type="caution">
    <text evidence="3">The sequence shown here is derived from an EMBL/GenBank/DDBJ whole genome shotgun (WGS) entry which is preliminary data.</text>
</comment>
<dbReference type="Proteomes" id="UP001500979">
    <property type="component" value="Unassembled WGS sequence"/>
</dbReference>
<dbReference type="RefSeq" id="WP_344684583.1">
    <property type="nucleotide sequence ID" value="NZ_BAAAUX010000024.1"/>
</dbReference>
<reference evidence="3 4" key="1">
    <citation type="journal article" date="2019" name="Int. J. Syst. Evol. Microbiol.">
        <title>The Global Catalogue of Microorganisms (GCM) 10K type strain sequencing project: providing services to taxonomists for standard genome sequencing and annotation.</title>
        <authorList>
            <consortium name="The Broad Institute Genomics Platform"/>
            <consortium name="The Broad Institute Genome Sequencing Center for Infectious Disease"/>
            <person name="Wu L."/>
            <person name="Ma J."/>
        </authorList>
    </citation>
    <scope>NUCLEOTIDE SEQUENCE [LARGE SCALE GENOMIC DNA]</scope>
    <source>
        <strain evidence="3 4">JCM 9383</strain>
    </source>
</reference>
<evidence type="ECO:0000256" key="1">
    <source>
        <dbReference type="SAM" id="MobiDB-lite"/>
    </source>
</evidence>
<accession>A0ABN3VKU9</accession>
<protein>
    <submittedName>
        <fullName evidence="3">Uncharacterized protein</fullName>
    </submittedName>
</protein>
<gene>
    <name evidence="3" type="ORF">GCM10010470_55010</name>
</gene>
<organism evidence="3 4">
    <name type="scientific">Saccharopolyspora taberi</name>
    <dbReference type="NCBI Taxonomy" id="60895"/>
    <lineage>
        <taxon>Bacteria</taxon>
        <taxon>Bacillati</taxon>
        <taxon>Actinomycetota</taxon>
        <taxon>Actinomycetes</taxon>
        <taxon>Pseudonocardiales</taxon>
        <taxon>Pseudonocardiaceae</taxon>
        <taxon>Saccharopolyspora</taxon>
    </lineage>
</organism>
<evidence type="ECO:0000313" key="3">
    <source>
        <dbReference type="EMBL" id="GAA2812586.1"/>
    </source>
</evidence>
<keyword evidence="2" id="KW-0472">Membrane</keyword>
<feature type="transmembrane region" description="Helical" evidence="2">
    <location>
        <begin position="6"/>
        <end position="25"/>
    </location>
</feature>
<keyword evidence="2" id="KW-1133">Transmembrane helix</keyword>
<keyword evidence="4" id="KW-1185">Reference proteome</keyword>
<feature type="region of interest" description="Disordered" evidence="1">
    <location>
        <begin position="43"/>
        <end position="78"/>
    </location>
</feature>
<proteinExistence type="predicted"/>
<dbReference type="EMBL" id="BAAAUX010000024">
    <property type="protein sequence ID" value="GAA2812586.1"/>
    <property type="molecule type" value="Genomic_DNA"/>
</dbReference>
<evidence type="ECO:0000256" key="2">
    <source>
        <dbReference type="SAM" id="Phobius"/>
    </source>
</evidence>
<evidence type="ECO:0000313" key="4">
    <source>
        <dbReference type="Proteomes" id="UP001500979"/>
    </source>
</evidence>
<sequence length="78" mass="8280">MALHLVLAFVAWALIFGPMFLLWCLRSRPQGHVDAAMPRRDSGLLARGGAGRPVDGGAQGVLTGRPSGPPKPRVRVVP</sequence>